<dbReference type="InterPro" id="IPR053244">
    <property type="entry name" value="HDAC_HD_type_1"/>
</dbReference>
<reference evidence="3" key="1">
    <citation type="journal article" date="2023" name="PhytoFront">
        <title>Draft Genome Resources of Seven Strains of Tilletia horrida, Causal Agent of Kernel Smut of Rice.</title>
        <authorList>
            <person name="Khanal S."/>
            <person name="Antony Babu S."/>
            <person name="Zhou X.G."/>
        </authorList>
    </citation>
    <scope>NUCLEOTIDE SEQUENCE</scope>
    <source>
        <strain evidence="3">TX6</strain>
    </source>
</reference>
<dbReference type="Gene3D" id="3.40.800.20">
    <property type="entry name" value="Histone deacetylase domain"/>
    <property type="match status" value="1"/>
</dbReference>
<feature type="domain" description="Histone deacetylase" evidence="2">
    <location>
        <begin position="382"/>
        <end position="509"/>
    </location>
</feature>
<feature type="region of interest" description="Disordered" evidence="1">
    <location>
        <begin position="917"/>
        <end position="943"/>
    </location>
</feature>
<accession>A0AAN6GVH7</accession>
<organism evidence="3 4">
    <name type="scientific">Tilletia horrida</name>
    <dbReference type="NCBI Taxonomy" id="155126"/>
    <lineage>
        <taxon>Eukaryota</taxon>
        <taxon>Fungi</taxon>
        <taxon>Dikarya</taxon>
        <taxon>Basidiomycota</taxon>
        <taxon>Ustilaginomycotina</taxon>
        <taxon>Exobasidiomycetes</taxon>
        <taxon>Tilletiales</taxon>
        <taxon>Tilletiaceae</taxon>
        <taxon>Tilletia</taxon>
    </lineage>
</organism>
<feature type="compositionally biased region" description="Basic residues" evidence="1">
    <location>
        <begin position="540"/>
        <end position="552"/>
    </location>
</feature>
<feature type="compositionally biased region" description="Low complexity" evidence="1">
    <location>
        <begin position="917"/>
        <end position="927"/>
    </location>
</feature>
<name>A0AAN6GVH7_9BASI</name>
<dbReference type="PANTHER" id="PTHR47558:SF1">
    <property type="entry name" value="HISTONE DEACETYLASE HOS3"/>
    <property type="match status" value="1"/>
</dbReference>
<feature type="compositionally biased region" description="Polar residues" evidence="1">
    <location>
        <begin position="529"/>
        <end position="539"/>
    </location>
</feature>
<comment type="caution">
    <text evidence="3">The sequence shown here is derived from an EMBL/GenBank/DDBJ whole genome shotgun (WGS) entry which is preliminary data.</text>
</comment>
<dbReference type="Proteomes" id="UP001176517">
    <property type="component" value="Unassembled WGS sequence"/>
</dbReference>
<dbReference type="InterPro" id="IPR023801">
    <property type="entry name" value="His_deacetylse_dom"/>
</dbReference>
<dbReference type="AlphaFoldDB" id="A0AAN6GVH7"/>
<feature type="region of interest" description="Disordered" evidence="1">
    <location>
        <begin position="334"/>
        <end position="383"/>
    </location>
</feature>
<dbReference type="PRINTS" id="PR01270">
    <property type="entry name" value="HDASUPER"/>
</dbReference>
<dbReference type="GO" id="GO:0005634">
    <property type="term" value="C:nucleus"/>
    <property type="evidence" value="ECO:0007669"/>
    <property type="project" value="TreeGrafter"/>
</dbReference>
<dbReference type="SUPFAM" id="SSF52768">
    <property type="entry name" value="Arginase/deacetylase"/>
    <property type="match status" value="2"/>
</dbReference>
<feature type="compositionally biased region" description="Low complexity" evidence="1">
    <location>
        <begin position="37"/>
        <end position="48"/>
    </location>
</feature>
<dbReference type="InterPro" id="IPR037138">
    <property type="entry name" value="His_deacetylse_dom_sf"/>
</dbReference>
<feature type="compositionally biased region" description="Low complexity" evidence="1">
    <location>
        <begin position="572"/>
        <end position="587"/>
    </location>
</feature>
<dbReference type="GO" id="GO:0141221">
    <property type="term" value="F:histone deacetylase activity, hydrolytic mechanism"/>
    <property type="evidence" value="ECO:0007669"/>
    <property type="project" value="UniProtKB-EC"/>
</dbReference>
<evidence type="ECO:0000256" key="1">
    <source>
        <dbReference type="SAM" id="MobiDB-lite"/>
    </source>
</evidence>
<sequence length="943" mass="98379">MPLIVKLKRPGGSPAAAPAADVDGTPTSVFGPPPSLLAPSLAAASPAAIGHDEDEMAMEDEEADDGGNRTPTDQDLHIKLEPQQPPQTPDFNRMQTTESIKSPVDTAMHDSTPIMEQAPQSIFAAAAGATQAQNLLSVTPPAAAVDVIIAPACLQHRYVRSYDISTIVERPERLRAVILGISAAVGRAHTASSLNNAPFVQQPRSGTVDALQQGGRNHDDLANRLQEMSLSRALASSNPVNVWLSTRSLDLHPPHPAVSYVHAHPEEGVAPISPDFAASRNLPFATDLLQQSAQTVKVEVLTKQEAGAIEAPATEIKGVTFSSYLAELCRLAPSGPPERLSDDPDRTLPGPHPSEVPTEYPQGDLYLKGHQGPESGGAEAGGSGEAIRHALGACAEAVDRVVAAVISPTSPLPASSPQNLTHLHLPLDPFLALPDAQTPVPGPSRRNFVLTRPPGHHCSGNQPSGFCWTSNAVVAAAHAYIEHGIDRVVILDIDLHHGNGTQSLAWRINQETLASDIQRDARIAAYQQALASSHSPKANRTSHHHGGHRKSPSKTSASAHNDAPLTAETTGLQPAQPPSTAASAGSSPPAPLLPPDLPPRGLKIFYGSLHDIESYPCETGDPELVRDASTCIEGSHGQWIWNVHLDSYANEAEFEQLYTAKYSALFTQARRFARSTSSDPARTLVLISAGFDACTHEYSTMSRHGRSVPVSFYSRFANDSVALAEEIAGGKVVSILEGGYSDRALSSAAMALVSGLAGYVPSPISAGNGGGCEEWWEVESLLKLEKAAKKAAENGLVGLGGSASVANSANTTPNTSVVMTATASGGGRRRAAAPSASNPAWLQSAMSVYATLERAARIRPDGSFDTFDSNPANCGIGGGNAGTATGSGRVLRDRTKGRAVSGPVGAAALTSTPIHGGASAASMGPSSVTGTPVPPIKVKKEPI</sequence>
<dbReference type="EMBL" id="JAPDMZ010000033">
    <property type="protein sequence ID" value="KAK0554840.1"/>
    <property type="molecule type" value="Genomic_DNA"/>
</dbReference>
<keyword evidence="3" id="KW-0378">Hydrolase</keyword>
<gene>
    <name evidence="3" type="primary">HOS3</name>
    <name evidence="3" type="ORF">OC846_001943</name>
</gene>
<dbReference type="InterPro" id="IPR000286">
    <property type="entry name" value="HDACs"/>
</dbReference>
<evidence type="ECO:0000259" key="2">
    <source>
        <dbReference type="Pfam" id="PF00850"/>
    </source>
</evidence>
<dbReference type="Pfam" id="PF00850">
    <property type="entry name" value="Hist_deacetyl"/>
    <property type="match status" value="2"/>
</dbReference>
<feature type="region of interest" description="Disordered" evidence="1">
    <location>
        <begin position="1"/>
        <end position="49"/>
    </location>
</feature>
<feature type="region of interest" description="Disordered" evidence="1">
    <location>
        <begin position="528"/>
        <end position="596"/>
    </location>
</feature>
<dbReference type="EC" id="3.5.1.98" evidence="3"/>
<protein>
    <submittedName>
        <fullName evidence="3">Histone deacetylase</fullName>
        <ecNumber evidence="3">3.5.1.98</ecNumber>
    </submittedName>
</protein>
<evidence type="ECO:0000313" key="3">
    <source>
        <dbReference type="EMBL" id="KAK0554840.1"/>
    </source>
</evidence>
<proteinExistence type="predicted"/>
<feature type="compositionally biased region" description="Gly residues" evidence="1">
    <location>
        <begin position="374"/>
        <end position="383"/>
    </location>
</feature>
<evidence type="ECO:0000313" key="4">
    <source>
        <dbReference type="Proteomes" id="UP001176517"/>
    </source>
</evidence>
<feature type="domain" description="Histone deacetylase" evidence="2">
    <location>
        <begin position="603"/>
        <end position="755"/>
    </location>
</feature>
<dbReference type="InterPro" id="IPR023696">
    <property type="entry name" value="Ureohydrolase_dom_sf"/>
</dbReference>
<dbReference type="GO" id="GO:0010468">
    <property type="term" value="P:regulation of gene expression"/>
    <property type="evidence" value="ECO:0007669"/>
    <property type="project" value="UniProtKB-ARBA"/>
</dbReference>
<dbReference type="PANTHER" id="PTHR47558">
    <property type="entry name" value="HISTONE DEACETYLASE HOS3"/>
    <property type="match status" value="1"/>
</dbReference>
<keyword evidence="4" id="KW-1185">Reference proteome</keyword>